<accession>A0ACC1JY32</accession>
<proteinExistence type="predicted"/>
<keyword evidence="2" id="KW-1185">Reference proteome</keyword>
<dbReference type="EC" id="2.7.7.7" evidence="1"/>
<protein>
    <submittedName>
        <fullName evidence="1">N-acetyltransferase eso1</fullName>
        <ecNumber evidence="1">2.7.7.7</ecNumber>
    </submittedName>
</protein>
<sequence>MTVSEAYRPLVVDELARSRAIIHIDLDCFYCQWQGLVAVNYPARDRGVKRLDTVAEAREKCPEIKFVHVATFTDTSPPAYYPSPSPTTHKVSLDEYRRASRKIMDVARRLCPTMSKASIDEAYLDVSEVVKDEILRDLEREHLEWASSEEAAWANDALISADALTEPTLMLPVPIVRWIAMSRKGKEREPVSGSLPGMTDFGILVGDAPPVSYSWGDLQL</sequence>
<comment type="caution">
    <text evidence="1">The sequence shown here is derived from an EMBL/GenBank/DDBJ whole genome shotgun (WGS) entry which is preliminary data.</text>
</comment>
<organism evidence="1 2">
    <name type="scientific">Coemansia linderi</name>
    <dbReference type="NCBI Taxonomy" id="2663919"/>
    <lineage>
        <taxon>Eukaryota</taxon>
        <taxon>Fungi</taxon>
        <taxon>Fungi incertae sedis</taxon>
        <taxon>Zoopagomycota</taxon>
        <taxon>Kickxellomycotina</taxon>
        <taxon>Kickxellomycetes</taxon>
        <taxon>Kickxellales</taxon>
        <taxon>Kickxellaceae</taxon>
        <taxon>Coemansia</taxon>
    </lineage>
</organism>
<reference evidence="1" key="1">
    <citation type="submission" date="2022-07" db="EMBL/GenBank/DDBJ databases">
        <title>Phylogenomic reconstructions and comparative analyses of Kickxellomycotina fungi.</title>
        <authorList>
            <person name="Reynolds N.K."/>
            <person name="Stajich J.E."/>
            <person name="Barry K."/>
            <person name="Grigoriev I.V."/>
            <person name="Crous P."/>
            <person name="Smith M.E."/>
        </authorList>
    </citation>
    <scope>NUCLEOTIDE SEQUENCE</scope>
    <source>
        <strain evidence="1">BCRC 34191</strain>
    </source>
</reference>
<gene>
    <name evidence="1" type="primary">eso1</name>
    <name evidence="1" type="ORF">GGI18_005332</name>
</gene>
<dbReference type="EMBL" id="JANBUK010002932">
    <property type="protein sequence ID" value="KAJ2769765.1"/>
    <property type="molecule type" value="Genomic_DNA"/>
</dbReference>
<evidence type="ECO:0000313" key="2">
    <source>
        <dbReference type="Proteomes" id="UP001140066"/>
    </source>
</evidence>
<feature type="non-terminal residue" evidence="1">
    <location>
        <position position="220"/>
    </location>
</feature>
<dbReference type="Proteomes" id="UP001140066">
    <property type="component" value="Unassembled WGS sequence"/>
</dbReference>
<evidence type="ECO:0000313" key="1">
    <source>
        <dbReference type="EMBL" id="KAJ2769765.1"/>
    </source>
</evidence>
<name>A0ACC1JY32_9FUNG</name>
<keyword evidence="1" id="KW-0808">Transferase</keyword>
<keyword evidence="1" id="KW-0548">Nucleotidyltransferase</keyword>